<dbReference type="PANTHER" id="PTHR39956:SF1">
    <property type="entry name" value="GH09530P-RELATED"/>
    <property type="match status" value="1"/>
</dbReference>
<name>A0AB40D8D3_DROSZ</name>
<keyword evidence="2" id="KW-1185">Reference proteome</keyword>
<protein>
    <submittedName>
        <fullName evidence="3">Uncharacterized protein isoform X3</fullName>
    </submittedName>
</protein>
<gene>
    <name evidence="3" type="primary">LOC108014512</name>
</gene>
<reference evidence="3" key="1">
    <citation type="submission" date="2025-08" db="UniProtKB">
        <authorList>
            <consortium name="RefSeq"/>
        </authorList>
    </citation>
    <scope>IDENTIFICATION</scope>
</reference>
<evidence type="ECO:0000256" key="1">
    <source>
        <dbReference type="SAM" id="SignalP"/>
    </source>
</evidence>
<organism evidence="2 3">
    <name type="scientific">Drosophila suzukii</name>
    <name type="common">Spotted-wing drosophila fruit fly</name>
    <dbReference type="NCBI Taxonomy" id="28584"/>
    <lineage>
        <taxon>Eukaryota</taxon>
        <taxon>Metazoa</taxon>
        <taxon>Ecdysozoa</taxon>
        <taxon>Arthropoda</taxon>
        <taxon>Hexapoda</taxon>
        <taxon>Insecta</taxon>
        <taxon>Pterygota</taxon>
        <taxon>Neoptera</taxon>
        <taxon>Endopterygota</taxon>
        <taxon>Diptera</taxon>
        <taxon>Brachycera</taxon>
        <taxon>Muscomorpha</taxon>
        <taxon>Ephydroidea</taxon>
        <taxon>Drosophilidae</taxon>
        <taxon>Drosophila</taxon>
        <taxon>Sophophora</taxon>
    </lineage>
</organism>
<keyword evidence="1" id="KW-0732">Signal</keyword>
<dbReference type="Proteomes" id="UP001652628">
    <property type="component" value="Chromosome 3"/>
</dbReference>
<dbReference type="RefSeq" id="XP_065720534.2">
    <property type="nucleotide sequence ID" value="XM_065864462.2"/>
</dbReference>
<feature type="chain" id="PRO_5046135637" evidence="1">
    <location>
        <begin position="18"/>
        <end position="190"/>
    </location>
</feature>
<accession>A0AB40D8D3</accession>
<proteinExistence type="predicted"/>
<dbReference type="PANTHER" id="PTHR39956">
    <property type="entry name" value="GH09530P-RELATED"/>
    <property type="match status" value="1"/>
</dbReference>
<dbReference type="GeneID" id="108014512"/>
<sequence>MIKTIGIYLILATTVIAQGYRKFGLNCEDIECISGKQCIISRVPCENPVQREGEQCGTYPECKTARHRFRRTPQMSYQPVGMPAPMPPGRPPPPRPFPMQPRQSIPQYMIQSQSQTNLQYPVQYQANSQYAMQGQSNPQLYFSVGMSYPPYMNYNGRYPGAPPSSFYSPYLTNYTTYYYNVNLPFLGGSS</sequence>
<dbReference type="AlphaFoldDB" id="A0AB40D8D3"/>
<feature type="signal peptide" evidence="1">
    <location>
        <begin position="1"/>
        <end position="17"/>
    </location>
</feature>
<evidence type="ECO:0000313" key="2">
    <source>
        <dbReference type="Proteomes" id="UP001652628"/>
    </source>
</evidence>
<evidence type="ECO:0000313" key="3">
    <source>
        <dbReference type="RefSeq" id="XP_065720534.2"/>
    </source>
</evidence>